<evidence type="ECO:0000256" key="3">
    <source>
        <dbReference type="ARBA" id="ARBA00022737"/>
    </source>
</evidence>
<evidence type="ECO:0000256" key="10">
    <source>
        <dbReference type="SAM" id="MobiDB-lite"/>
    </source>
</evidence>
<dbReference type="PROSITE" id="PS50005">
    <property type="entry name" value="TPR"/>
    <property type="match status" value="1"/>
</dbReference>
<dbReference type="Proteomes" id="UP000544127">
    <property type="component" value="Unassembled WGS sequence"/>
</dbReference>
<dbReference type="FunFam" id="1.25.40.10:FF:000795">
    <property type="entry name" value="Tetratricopeptide repeat protein 25"/>
    <property type="match status" value="1"/>
</dbReference>
<keyword evidence="4 9" id="KW-0802">TPR repeat</keyword>
<sequence>AAPRGSFTSLMAEGTRLARWGKVDKALSCFDRALQLREGDKHCLVARSECYLRLGDTQNALKDAEASLQGDSTFSQGLYQKAETLYTMGDFEFALVFYHRGHRLRPELQKFRLGIEKCQEAIVNCTDCLSFVKPDSKAKLGFVSRQAESNKSHQKLQTKETNDQKRTKKEKPPRNPKAERQLLGELYDDKIYLEKLLKDKDLMECSTKEGIKVAELVRSGISYLDTCSEFWQQQKPIYARLRERQRQQQRQLHDQRLRPAELSRCVEKCLEDAEMLLAGDTAEESCKRAKRLLRAVQRYSDKELPNKSQLMGDLYSCIGNTQLKLGQLEAALQSHRLDLETARQNHLPAAVSRALENMGRVYARAGRFQDAIDVWEEKIPMATSSLERSWLFHELGQCYLKLNEAKAARSYGQKSLEAANEEGDAEWQLQATALLAESQVKLKDYCSAIKTLEKALEKSQLVNTAPMKEAFV</sequence>
<dbReference type="OrthoDB" id="10268002at2759"/>
<keyword evidence="3" id="KW-0677">Repeat</keyword>
<keyword evidence="5" id="KW-0206">Cytoskeleton</keyword>
<evidence type="ECO:0000256" key="4">
    <source>
        <dbReference type="ARBA" id="ARBA00022803"/>
    </source>
</evidence>
<gene>
    <name evidence="11" type="primary">Ttc25</name>
    <name evidence="11" type="ORF">UPUEPO_R02728</name>
</gene>
<dbReference type="EMBL" id="VZRI01006139">
    <property type="protein sequence ID" value="NWU94167.1"/>
    <property type="molecule type" value="Genomic_DNA"/>
</dbReference>
<evidence type="ECO:0000256" key="5">
    <source>
        <dbReference type="ARBA" id="ARBA00023212"/>
    </source>
</evidence>
<accession>A0A7K6AX72</accession>
<dbReference type="Pfam" id="PF13432">
    <property type="entry name" value="TPR_16"/>
    <property type="match status" value="1"/>
</dbReference>
<feature type="non-terminal residue" evidence="11">
    <location>
        <position position="472"/>
    </location>
</feature>
<keyword evidence="12" id="KW-1185">Reference proteome</keyword>
<evidence type="ECO:0000313" key="11">
    <source>
        <dbReference type="EMBL" id="NWU94167.1"/>
    </source>
</evidence>
<comment type="subcellular location">
    <subcellularLocation>
        <location evidence="1">Cytoplasm</location>
        <location evidence="1">Cytoskeleton</location>
        <location evidence="1">Cilium axoneme</location>
    </subcellularLocation>
</comment>
<dbReference type="PANTHER" id="PTHR23040">
    <property type="match status" value="1"/>
</dbReference>
<dbReference type="GO" id="GO:0005930">
    <property type="term" value="C:axoneme"/>
    <property type="evidence" value="ECO:0007669"/>
    <property type="project" value="UniProtKB-SubCell"/>
</dbReference>
<evidence type="ECO:0000313" key="12">
    <source>
        <dbReference type="Proteomes" id="UP000544127"/>
    </source>
</evidence>
<feature type="region of interest" description="Disordered" evidence="10">
    <location>
        <begin position="144"/>
        <end position="179"/>
    </location>
</feature>
<evidence type="ECO:0000256" key="8">
    <source>
        <dbReference type="ARBA" id="ARBA00034143"/>
    </source>
</evidence>
<dbReference type="FunFam" id="1.25.40.10:FF:000189">
    <property type="entry name" value="Tetratricopeptide repeat domain 25"/>
    <property type="match status" value="1"/>
</dbReference>
<keyword evidence="2" id="KW-0963">Cytoplasm</keyword>
<dbReference type="PANTHER" id="PTHR23040:SF1">
    <property type="entry name" value="OUTER DYNEIN ARM-DOCKING COMPLEX SUBUNIT 4"/>
    <property type="match status" value="1"/>
</dbReference>
<feature type="non-terminal residue" evidence="11">
    <location>
        <position position="1"/>
    </location>
</feature>
<keyword evidence="6" id="KW-0966">Cell projection</keyword>
<reference evidence="11 12" key="1">
    <citation type="submission" date="2019-09" db="EMBL/GenBank/DDBJ databases">
        <title>Bird 10,000 Genomes (B10K) Project - Family phase.</title>
        <authorList>
            <person name="Zhang G."/>
        </authorList>
    </citation>
    <scope>NUCLEOTIDE SEQUENCE [LARGE SCALE GENOMIC DNA]</scope>
    <source>
        <strain evidence="11">B10K-DU-012-37</strain>
    </source>
</reference>
<dbReference type="SMART" id="SM00028">
    <property type="entry name" value="TPR"/>
    <property type="match status" value="6"/>
</dbReference>
<name>A0A7K6AX72_UPUEP</name>
<dbReference type="InterPro" id="IPR019734">
    <property type="entry name" value="TPR_rpt"/>
</dbReference>
<dbReference type="SUPFAM" id="SSF48452">
    <property type="entry name" value="TPR-like"/>
    <property type="match status" value="1"/>
</dbReference>
<organism evidence="11 12">
    <name type="scientific">Upupa epops</name>
    <name type="common">Eurasian hoopoe</name>
    <dbReference type="NCBI Taxonomy" id="57439"/>
    <lineage>
        <taxon>Eukaryota</taxon>
        <taxon>Metazoa</taxon>
        <taxon>Chordata</taxon>
        <taxon>Craniata</taxon>
        <taxon>Vertebrata</taxon>
        <taxon>Euteleostomi</taxon>
        <taxon>Archelosauria</taxon>
        <taxon>Archosauria</taxon>
        <taxon>Dinosauria</taxon>
        <taxon>Saurischia</taxon>
        <taxon>Theropoda</taxon>
        <taxon>Coelurosauria</taxon>
        <taxon>Aves</taxon>
        <taxon>Neognathae</taxon>
        <taxon>Neoaves</taxon>
        <taxon>Telluraves</taxon>
        <taxon>Coraciimorphae</taxon>
        <taxon>Bucerotiformes</taxon>
        <taxon>Upupidae</taxon>
        <taxon>Upupa</taxon>
    </lineage>
</organism>
<dbReference type="Pfam" id="PF13176">
    <property type="entry name" value="TPR_7"/>
    <property type="match status" value="1"/>
</dbReference>
<dbReference type="InterPro" id="IPR040111">
    <property type="entry name" value="ODAD4"/>
</dbReference>
<evidence type="ECO:0000256" key="2">
    <source>
        <dbReference type="ARBA" id="ARBA00022490"/>
    </source>
</evidence>
<dbReference type="Gene3D" id="1.25.40.10">
    <property type="entry name" value="Tetratricopeptide repeat domain"/>
    <property type="match status" value="2"/>
</dbReference>
<comment type="caution">
    <text evidence="11">The sequence shown here is derived from an EMBL/GenBank/DDBJ whole genome shotgun (WGS) entry which is preliminary data.</text>
</comment>
<dbReference type="AlphaFoldDB" id="A0A7K6AX72"/>
<proteinExistence type="predicted"/>
<dbReference type="InterPro" id="IPR011990">
    <property type="entry name" value="TPR-like_helical_dom_sf"/>
</dbReference>
<evidence type="ECO:0000256" key="6">
    <source>
        <dbReference type="ARBA" id="ARBA00023273"/>
    </source>
</evidence>
<protein>
    <recommendedName>
        <fullName evidence="7">Outer dynein arm-docking complex subunit 4</fullName>
    </recommendedName>
    <alternativeName>
        <fullName evidence="8">Tetratricopeptide repeat protein 25</fullName>
    </alternativeName>
</protein>
<feature type="repeat" description="TPR" evidence="9">
    <location>
        <begin position="352"/>
        <end position="385"/>
    </location>
</feature>
<evidence type="ECO:0000256" key="9">
    <source>
        <dbReference type="PROSITE-ProRule" id="PRU00339"/>
    </source>
</evidence>
<evidence type="ECO:0000256" key="7">
    <source>
        <dbReference type="ARBA" id="ARBA00034139"/>
    </source>
</evidence>
<feature type="compositionally biased region" description="Basic and acidic residues" evidence="10">
    <location>
        <begin position="157"/>
        <end position="179"/>
    </location>
</feature>
<evidence type="ECO:0000256" key="1">
    <source>
        <dbReference type="ARBA" id="ARBA00004430"/>
    </source>
</evidence>